<keyword evidence="3" id="KW-1185">Reference proteome</keyword>
<dbReference type="InterPro" id="IPR053720">
    <property type="entry name" value="Psm_Assembly_Chaperone"/>
</dbReference>
<evidence type="ECO:0000256" key="1">
    <source>
        <dbReference type="SAM" id="MobiDB-lite"/>
    </source>
</evidence>
<evidence type="ECO:0000313" key="3">
    <source>
        <dbReference type="Proteomes" id="UP000311382"/>
    </source>
</evidence>
<dbReference type="PANTHER" id="PTHR31051">
    <property type="entry name" value="PROTEASOME ASSEMBLY CHAPERONE 3"/>
    <property type="match status" value="1"/>
</dbReference>
<dbReference type="EMBL" id="SOZI01000130">
    <property type="protein sequence ID" value="TNY18600.1"/>
    <property type="molecule type" value="Genomic_DNA"/>
</dbReference>
<proteinExistence type="predicted"/>
<dbReference type="OrthoDB" id="5593278at2759"/>
<evidence type="ECO:0000313" key="2">
    <source>
        <dbReference type="EMBL" id="TNY18600.1"/>
    </source>
</evidence>
<protein>
    <recommendedName>
        <fullName evidence="4">Proteasome assembly chaperone 3</fullName>
    </recommendedName>
</protein>
<comment type="caution">
    <text evidence="2">The sequence shown here is derived from an EMBL/GenBank/DDBJ whole genome shotgun (WGS) entry which is preliminary data.</text>
</comment>
<dbReference type="STRING" id="5288.A0A5C5FP69"/>
<reference evidence="2 3" key="1">
    <citation type="submission" date="2019-03" db="EMBL/GenBank/DDBJ databases">
        <title>Rhodosporidium diobovatum UCD-FST 08-225 genome sequencing, assembly, and annotation.</title>
        <authorList>
            <person name="Fakankun I.U."/>
            <person name="Fristensky B."/>
            <person name="Levin D.B."/>
        </authorList>
    </citation>
    <scope>NUCLEOTIDE SEQUENCE [LARGE SCALE GENOMIC DNA]</scope>
    <source>
        <strain evidence="2 3">UCD-FST 08-225</strain>
    </source>
</reference>
<dbReference type="PANTHER" id="PTHR31051:SF1">
    <property type="entry name" value="PROTEASOME ASSEMBLY CHAPERONE 3"/>
    <property type="match status" value="1"/>
</dbReference>
<dbReference type="Proteomes" id="UP000311382">
    <property type="component" value="Unassembled WGS sequence"/>
</dbReference>
<feature type="region of interest" description="Disordered" evidence="1">
    <location>
        <begin position="79"/>
        <end position="106"/>
    </location>
</feature>
<organism evidence="2 3">
    <name type="scientific">Rhodotorula diobovata</name>
    <dbReference type="NCBI Taxonomy" id="5288"/>
    <lineage>
        <taxon>Eukaryota</taxon>
        <taxon>Fungi</taxon>
        <taxon>Dikarya</taxon>
        <taxon>Basidiomycota</taxon>
        <taxon>Pucciniomycotina</taxon>
        <taxon>Microbotryomycetes</taxon>
        <taxon>Sporidiobolales</taxon>
        <taxon>Sporidiobolaceae</taxon>
        <taxon>Rhodotorula</taxon>
    </lineage>
</organism>
<dbReference type="Gene3D" id="3.30.230.90">
    <property type="match status" value="1"/>
</dbReference>
<feature type="compositionally biased region" description="Pro residues" evidence="1">
    <location>
        <begin position="18"/>
        <end position="32"/>
    </location>
</feature>
<dbReference type="InterPro" id="IPR018788">
    <property type="entry name" value="Proteasome_assmbl_chp_3"/>
</dbReference>
<name>A0A5C5FP69_9BASI</name>
<accession>A0A5C5FP69</accession>
<feature type="region of interest" description="Disordered" evidence="1">
    <location>
        <begin position="12"/>
        <end position="33"/>
    </location>
</feature>
<gene>
    <name evidence="2" type="ORF">DMC30DRAFT_418674</name>
</gene>
<sequence>MSALVDLANLDLASTPNHLPPPPPPPAAPPAAIPTAQRARTLDGIHTDVVVQLFHDRVLVLVTQLGRIGAMIQVTPPPSTLPSLPAPPASRPPSSSSSSSLASLPTPHPSTLLTPLFGAAPTPHISALHDLYALHVGALVFRRLGAGPDEGGAGGGALRPVVLGIGLRRVKTEGGDGDEEEDAGVSEAEKRTFELVLDMVGECLG</sequence>
<evidence type="ECO:0008006" key="4">
    <source>
        <dbReference type="Google" id="ProtNLM"/>
    </source>
</evidence>
<feature type="compositionally biased region" description="Pro residues" evidence="1">
    <location>
        <begin position="79"/>
        <end position="91"/>
    </location>
</feature>
<feature type="compositionally biased region" description="Low complexity" evidence="1">
    <location>
        <begin position="92"/>
        <end position="106"/>
    </location>
</feature>
<dbReference type="AlphaFoldDB" id="A0A5C5FP69"/>
<dbReference type="GO" id="GO:0043248">
    <property type="term" value="P:proteasome assembly"/>
    <property type="evidence" value="ECO:0007669"/>
    <property type="project" value="InterPro"/>
</dbReference>